<feature type="transmembrane region" description="Helical" evidence="6">
    <location>
        <begin position="342"/>
        <end position="366"/>
    </location>
</feature>
<gene>
    <name evidence="9" type="ORF">DMN91_009729</name>
</gene>
<dbReference type="InterPro" id="IPR017981">
    <property type="entry name" value="GPCR_2-like_7TM"/>
</dbReference>
<dbReference type="OrthoDB" id="8191206at2759"/>
<dbReference type="PANTHER" id="PTHR46953">
    <property type="entry name" value="G-PROTEIN COUPLED RECEPTOR MTH-LIKE 1-RELATED"/>
    <property type="match status" value="1"/>
</dbReference>
<evidence type="ECO:0000259" key="8">
    <source>
        <dbReference type="PROSITE" id="PS50261"/>
    </source>
</evidence>
<dbReference type="InterPro" id="IPR052808">
    <property type="entry name" value="GPCR_Mth-like"/>
</dbReference>
<evidence type="ECO:0000256" key="6">
    <source>
        <dbReference type="SAM" id="Phobius"/>
    </source>
</evidence>
<reference evidence="9" key="1">
    <citation type="journal article" date="2018" name="Genome Res.">
        <title>The genomic architecture and molecular evolution of ant odorant receptors.</title>
        <authorList>
            <person name="McKenzie S.K."/>
            <person name="Kronauer D.J.C."/>
        </authorList>
    </citation>
    <scope>NUCLEOTIDE SEQUENCE [LARGE SCALE GENOMIC DNA]</scope>
    <source>
        <strain evidence="9">Clonal line C1</strain>
    </source>
</reference>
<name>A0A3L8DAZ6_OOCBI</name>
<evidence type="ECO:0000256" key="5">
    <source>
        <dbReference type="SAM" id="MobiDB-lite"/>
    </source>
</evidence>
<dbReference type="PROSITE" id="PS50261">
    <property type="entry name" value="G_PROTEIN_RECEP_F2_4"/>
    <property type="match status" value="1"/>
</dbReference>
<dbReference type="Gene3D" id="1.20.1070.10">
    <property type="entry name" value="Rhodopsin 7-helix transmembrane proteins"/>
    <property type="match status" value="1"/>
</dbReference>
<dbReference type="Pfam" id="PF00002">
    <property type="entry name" value="7tm_2"/>
    <property type="match status" value="1"/>
</dbReference>
<dbReference type="GO" id="GO:0007166">
    <property type="term" value="P:cell surface receptor signaling pathway"/>
    <property type="evidence" value="ECO:0007669"/>
    <property type="project" value="InterPro"/>
</dbReference>
<feature type="transmembrane region" description="Helical" evidence="6">
    <location>
        <begin position="509"/>
        <end position="531"/>
    </location>
</feature>
<accession>A0A3L8DAZ6</accession>
<feature type="transmembrane region" description="Helical" evidence="6">
    <location>
        <begin position="311"/>
        <end position="330"/>
    </location>
</feature>
<dbReference type="InterPro" id="IPR000832">
    <property type="entry name" value="GPCR_2_secretin-like"/>
</dbReference>
<evidence type="ECO:0000256" key="4">
    <source>
        <dbReference type="ARBA" id="ARBA00023136"/>
    </source>
</evidence>
<feature type="transmembrane region" description="Helical" evidence="6">
    <location>
        <begin position="387"/>
        <end position="406"/>
    </location>
</feature>
<proteinExistence type="predicted"/>
<keyword evidence="3 6" id="KW-1133">Transmembrane helix</keyword>
<dbReference type="AlphaFoldDB" id="A0A3L8DAZ6"/>
<sequence>MGALLLGWWIALVAAIAIAEPNDLMKSRLTILKCCRYGEELRRMDGDASGLPRCEPTSSEWKLLVYSPTQRSFHTKLPADWHILDGRRPECDDRSELIHLPYRKANPLVLLDNGNAILEIGRNDSFPVSHYCADSNALLVCVQRKSAGNHAAATMRPRVRRCCGENATFHEHGNTCVHLKESADAPPLLPNASSIVEIVAGFPTCPKSDNFTILGDAKDAVLQPDGGLEINGVVLPSGQFCVERIKELNQVAKVFACPEHAPQRPIVQAKDIRFTLYPAGFIISAVFLAATLATGWLLPASHHVLHWRCQTHHVACLMLGDILMAIIQLAGDSLHGISCKAVAIMAHFFFLAAFFWLNTMCFNIWWTFRDLRPVSLEKGQETLRLRIYACYAWGGPLLIAGLAALVDHFPPDPEYSFLRPRFGEKQCWFYGNMEILAYFFGPVGGLLAINLLFFAITARELTCGLWKGEFVKSTTERATLGRICMKLVIVMGITWVADVVSWAVGGPQYIWYFTDLLNACQGVLIFMAVGCQPQVRAALKRFFSRNPQTNAGRQGNGHSTTSHGMPSMGDSVTQNPSTKTAPLETIC</sequence>
<dbReference type="Proteomes" id="UP000279307">
    <property type="component" value="Chromosome 10"/>
</dbReference>
<feature type="transmembrane region" description="Helical" evidence="6">
    <location>
        <begin position="435"/>
        <end position="458"/>
    </location>
</feature>
<organism evidence="9">
    <name type="scientific">Ooceraea biroi</name>
    <name type="common">Clonal raider ant</name>
    <name type="synonym">Cerapachys biroi</name>
    <dbReference type="NCBI Taxonomy" id="2015173"/>
    <lineage>
        <taxon>Eukaryota</taxon>
        <taxon>Metazoa</taxon>
        <taxon>Ecdysozoa</taxon>
        <taxon>Arthropoda</taxon>
        <taxon>Hexapoda</taxon>
        <taxon>Insecta</taxon>
        <taxon>Pterygota</taxon>
        <taxon>Neoptera</taxon>
        <taxon>Endopterygota</taxon>
        <taxon>Hymenoptera</taxon>
        <taxon>Apocrita</taxon>
        <taxon>Aculeata</taxon>
        <taxon>Formicoidea</taxon>
        <taxon>Formicidae</taxon>
        <taxon>Dorylinae</taxon>
        <taxon>Ooceraea</taxon>
    </lineage>
</organism>
<evidence type="ECO:0000313" key="9">
    <source>
        <dbReference type="EMBL" id="RLU17494.1"/>
    </source>
</evidence>
<protein>
    <recommendedName>
        <fullName evidence="8">G-protein coupled receptors family 2 profile 2 domain-containing protein</fullName>
    </recommendedName>
</protein>
<feature type="transmembrane region" description="Helical" evidence="6">
    <location>
        <begin position="276"/>
        <end position="299"/>
    </location>
</feature>
<keyword evidence="7" id="KW-0732">Signal</keyword>
<dbReference type="EMBL" id="QOIP01000010">
    <property type="protein sequence ID" value="RLU17494.1"/>
    <property type="molecule type" value="Genomic_DNA"/>
</dbReference>
<feature type="transmembrane region" description="Helical" evidence="6">
    <location>
        <begin position="479"/>
        <end position="497"/>
    </location>
</feature>
<feature type="chain" id="PRO_5018100962" description="G-protein coupled receptors family 2 profile 2 domain-containing protein" evidence="7">
    <location>
        <begin position="20"/>
        <end position="587"/>
    </location>
</feature>
<comment type="subcellular location">
    <subcellularLocation>
        <location evidence="1">Membrane</location>
        <topology evidence="1">Multi-pass membrane protein</topology>
    </subcellularLocation>
</comment>
<dbReference type="GO" id="GO:0016020">
    <property type="term" value="C:membrane"/>
    <property type="evidence" value="ECO:0007669"/>
    <property type="project" value="UniProtKB-SubCell"/>
</dbReference>
<feature type="compositionally biased region" description="Polar residues" evidence="5">
    <location>
        <begin position="547"/>
        <end position="580"/>
    </location>
</feature>
<feature type="signal peptide" evidence="7">
    <location>
        <begin position="1"/>
        <end position="19"/>
    </location>
</feature>
<comment type="caution">
    <text evidence="9">The sequence shown here is derived from an EMBL/GenBank/DDBJ whole genome shotgun (WGS) entry which is preliminary data.</text>
</comment>
<feature type="region of interest" description="Disordered" evidence="5">
    <location>
        <begin position="547"/>
        <end position="587"/>
    </location>
</feature>
<keyword evidence="2 6" id="KW-0812">Transmembrane</keyword>
<dbReference type="CDD" id="cd15039">
    <property type="entry name" value="7tmB3_Methuselah-like"/>
    <property type="match status" value="1"/>
</dbReference>
<dbReference type="GO" id="GO:0004930">
    <property type="term" value="F:G protein-coupled receptor activity"/>
    <property type="evidence" value="ECO:0007669"/>
    <property type="project" value="InterPro"/>
</dbReference>
<evidence type="ECO:0000256" key="3">
    <source>
        <dbReference type="ARBA" id="ARBA00022989"/>
    </source>
</evidence>
<reference evidence="9" key="2">
    <citation type="submission" date="2018-07" db="EMBL/GenBank/DDBJ databases">
        <authorList>
            <person name="Mckenzie S.K."/>
            <person name="Kronauer D.J.C."/>
        </authorList>
    </citation>
    <scope>NUCLEOTIDE SEQUENCE</scope>
    <source>
        <strain evidence="9">Clonal line C1</strain>
    </source>
</reference>
<evidence type="ECO:0000256" key="1">
    <source>
        <dbReference type="ARBA" id="ARBA00004141"/>
    </source>
</evidence>
<feature type="domain" description="G-protein coupled receptors family 2 profile 2" evidence="8">
    <location>
        <begin position="273"/>
        <end position="533"/>
    </location>
</feature>
<dbReference type="PANTHER" id="PTHR46953:SF1">
    <property type="entry name" value="G-PROTEIN COUPLED RECEPTOR MTH-LIKE 1-RELATED"/>
    <property type="match status" value="1"/>
</dbReference>
<keyword evidence="4 6" id="KW-0472">Membrane</keyword>
<evidence type="ECO:0000256" key="7">
    <source>
        <dbReference type="SAM" id="SignalP"/>
    </source>
</evidence>
<evidence type="ECO:0000256" key="2">
    <source>
        <dbReference type="ARBA" id="ARBA00022692"/>
    </source>
</evidence>